<gene>
    <name evidence="1" type="ORF">NE663_00375</name>
</gene>
<dbReference type="RefSeq" id="WP_256197208.1">
    <property type="nucleotide sequence ID" value="NZ_JANGCH010000001.1"/>
</dbReference>
<dbReference type="InterPro" id="IPR023198">
    <property type="entry name" value="PGP-like_dom2"/>
</dbReference>
<name>A0ABT1SHL5_9FIRM</name>
<dbReference type="Proteomes" id="UP001524435">
    <property type="component" value="Unassembled WGS sequence"/>
</dbReference>
<dbReference type="SUPFAM" id="SSF56784">
    <property type="entry name" value="HAD-like"/>
    <property type="match status" value="1"/>
</dbReference>
<dbReference type="InterPro" id="IPR036412">
    <property type="entry name" value="HAD-like_sf"/>
</dbReference>
<evidence type="ECO:0000313" key="1">
    <source>
        <dbReference type="EMBL" id="MCQ5120716.1"/>
    </source>
</evidence>
<dbReference type="EMBL" id="JANGCH010000001">
    <property type="protein sequence ID" value="MCQ5120716.1"/>
    <property type="molecule type" value="Genomic_DNA"/>
</dbReference>
<dbReference type="GO" id="GO:0016787">
    <property type="term" value="F:hydrolase activity"/>
    <property type="evidence" value="ECO:0007669"/>
    <property type="project" value="UniProtKB-KW"/>
</dbReference>
<dbReference type="InterPro" id="IPR050155">
    <property type="entry name" value="HAD-like_hydrolase_sf"/>
</dbReference>
<sequence>MKRYVVWDWNGTLLNDVELGFQTINVLLREEGLAPLATLAQYRAVFQFPVIAYYEKVGFDFEKKPFPILAERYMEIYQPASLHCSLYAQAETALASLHHKGKEQILLSASQLSFLKEQLAQYDISDYFSDIWGLSDYYAHSKAELAKRMIEEKGLRKEEVVFIGDSVHDYEVACSVGCTCILVAAGHQSREALLKCDAEVVEDLLGAMALIEQM</sequence>
<dbReference type="Pfam" id="PF13419">
    <property type="entry name" value="HAD_2"/>
    <property type="match status" value="1"/>
</dbReference>
<accession>A0ABT1SHL5</accession>
<protein>
    <submittedName>
        <fullName evidence="1">HAD family hydrolase</fullName>
    </submittedName>
</protein>
<proteinExistence type="predicted"/>
<dbReference type="Gene3D" id="3.40.50.1000">
    <property type="entry name" value="HAD superfamily/HAD-like"/>
    <property type="match status" value="1"/>
</dbReference>
<keyword evidence="2" id="KW-1185">Reference proteome</keyword>
<dbReference type="SFLD" id="SFLDS00003">
    <property type="entry name" value="Haloacid_Dehalogenase"/>
    <property type="match status" value="1"/>
</dbReference>
<dbReference type="InterPro" id="IPR041492">
    <property type="entry name" value="HAD_2"/>
</dbReference>
<keyword evidence="1" id="KW-0378">Hydrolase</keyword>
<organism evidence="1 2">
    <name type="scientific">Massilicoli timonensis</name>
    <dbReference type="NCBI Taxonomy" id="2015901"/>
    <lineage>
        <taxon>Bacteria</taxon>
        <taxon>Bacillati</taxon>
        <taxon>Bacillota</taxon>
        <taxon>Erysipelotrichia</taxon>
        <taxon>Erysipelotrichales</taxon>
        <taxon>Erysipelotrichaceae</taxon>
        <taxon>Massilicoli</taxon>
    </lineage>
</organism>
<evidence type="ECO:0000313" key="2">
    <source>
        <dbReference type="Proteomes" id="UP001524435"/>
    </source>
</evidence>
<comment type="caution">
    <text evidence="1">The sequence shown here is derived from an EMBL/GenBank/DDBJ whole genome shotgun (WGS) entry which is preliminary data.</text>
</comment>
<dbReference type="PANTHER" id="PTHR43434">
    <property type="entry name" value="PHOSPHOGLYCOLATE PHOSPHATASE"/>
    <property type="match status" value="1"/>
</dbReference>
<dbReference type="InterPro" id="IPR023214">
    <property type="entry name" value="HAD_sf"/>
</dbReference>
<dbReference type="SFLD" id="SFLDG01129">
    <property type="entry name" value="C1.5:_HAD__Beta-PGM__Phosphata"/>
    <property type="match status" value="1"/>
</dbReference>
<dbReference type="PANTHER" id="PTHR43434:SF1">
    <property type="entry name" value="PHOSPHOGLYCOLATE PHOSPHATASE"/>
    <property type="match status" value="1"/>
</dbReference>
<dbReference type="Gene3D" id="1.10.150.240">
    <property type="entry name" value="Putative phosphatase, domain 2"/>
    <property type="match status" value="1"/>
</dbReference>
<reference evidence="1 2" key="1">
    <citation type="submission" date="2022-06" db="EMBL/GenBank/DDBJ databases">
        <title>Isolation of gut microbiota from human fecal samples.</title>
        <authorList>
            <person name="Pamer E.G."/>
            <person name="Barat B."/>
            <person name="Waligurski E."/>
            <person name="Medina S."/>
            <person name="Paddock L."/>
            <person name="Mostad J."/>
        </authorList>
    </citation>
    <scope>NUCLEOTIDE SEQUENCE [LARGE SCALE GENOMIC DNA]</scope>
    <source>
        <strain evidence="1 2">DFI.6.1</strain>
    </source>
</reference>